<keyword evidence="2" id="KW-1185">Reference proteome</keyword>
<organism evidence="1 2">
    <name type="scientific">Persea americana</name>
    <name type="common">Avocado</name>
    <dbReference type="NCBI Taxonomy" id="3435"/>
    <lineage>
        <taxon>Eukaryota</taxon>
        <taxon>Viridiplantae</taxon>
        <taxon>Streptophyta</taxon>
        <taxon>Embryophyta</taxon>
        <taxon>Tracheophyta</taxon>
        <taxon>Spermatophyta</taxon>
        <taxon>Magnoliopsida</taxon>
        <taxon>Magnoliidae</taxon>
        <taxon>Laurales</taxon>
        <taxon>Lauraceae</taxon>
        <taxon>Persea</taxon>
    </lineage>
</organism>
<evidence type="ECO:0000313" key="2">
    <source>
        <dbReference type="Proteomes" id="UP001234297"/>
    </source>
</evidence>
<evidence type="ECO:0000313" key="1">
    <source>
        <dbReference type="EMBL" id="KAJ8620940.1"/>
    </source>
</evidence>
<proteinExistence type="predicted"/>
<accession>A0ACC2KII0</accession>
<name>A0ACC2KII0_PERAE</name>
<dbReference type="Proteomes" id="UP001234297">
    <property type="component" value="Chromosome 9"/>
</dbReference>
<gene>
    <name evidence="1" type="ORF">MRB53_029469</name>
</gene>
<dbReference type="EMBL" id="CM056817">
    <property type="protein sequence ID" value="KAJ8620940.1"/>
    <property type="molecule type" value="Genomic_DNA"/>
</dbReference>
<sequence>MSSIYRLFYYMLFLAVVNRTVVGQAPAPAPPALPPSTPPPAPTGPPNVTAILEKAGKFSTLLRLMKSTKVGNRLNIELNNTNDAMTIFAPTDAAFSELSFGTLNKLDDRDKINLIQYHILSSYIPIAQFDTITNPVVTEAGSAGPYDYPLNVTTTSNNTVIVSSGIDNTTISDTLYTDGQLAVYQIDKVLLPMGIFGPKPPAPAPAPPKKSSDATAPLPQVEASGNMGLRENIVVALMGAAVGVLWL</sequence>
<comment type="caution">
    <text evidence="1">The sequence shown here is derived from an EMBL/GenBank/DDBJ whole genome shotgun (WGS) entry which is preliminary data.</text>
</comment>
<protein>
    <submittedName>
        <fullName evidence="1">Uncharacterized protein</fullName>
    </submittedName>
</protein>
<reference evidence="1 2" key="1">
    <citation type="journal article" date="2022" name="Hortic Res">
        <title>A haplotype resolved chromosomal level avocado genome allows analysis of novel avocado genes.</title>
        <authorList>
            <person name="Nath O."/>
            <person name="Fletcher S.J."/>
            <person name="Hayward A."/>
            <person name="Shaw L.M."/>
            <person name="Masouleh A.K."/>
            <person name="Furtado A."/>
            <person name="Henry R.J."/>
            <person name="Mitter N."/>
        </authorList>
    </citation>
    <scope>NUCLEOTIDE SEQUENCE [LARGE SCALE GENOMIC DNA]</scope>
    <source>
        <strain evidence="2">cv. Hass</strain>
    </source>
</reference>